<protein>
    <submittedName>
        <fullName evidence="4">NAD(P)-dependent dehydrogenase (Short-subunit alcohol dehydrogenase family)</fullName>
    </submittedName>
</protein>
<evidence type="ECO:0000256" key="2">
    <source>
        <dbReference type="ARBA" id="ARBA00023002"/>
    </source>
</evidence>
<dbReference type="RefSeq" id="WP_239518282.1">
    <property type="nucleotide sequence ID" value="NZ_BAAAHT010000004.1"/>
</dbReference>
<comment type="similarity">
    <text evidence="1 3">Belongs to the short-chain dehydrogenases/reductases (SDR) family.</text>
</comment>
<dbReference type="Pfam" id="PF00106">
    <property type="entry name" value="adh_short"/>
    <property type="match status" value="1"/>
</dbReference>
<dbReference type="SUPFAM" id="SSF51735">
    <property type="entry name" value="NAD(P)-binding Rossmann-fold domains"/>
    <property type="match status" value="1"/>
</dbReference>
<dbReference type="Gene3D" id="3.40.50.720">
    <property type="entry name" value="NAD(P)-binding Rossmann-like Domain"/>
    <property type="match status" value="1"/>
</dbReference>
<organism evidence="4 5">
    <name type="scientific">Subtercola frigoramans</name>
    <dbReference type="NCBI Taxonomy" id="120298"/>
    <lineage>
        <taxon>Bacteria</taxon>
        <taxon>Bacillati</taxon>
        <taxon>Actinomycetota</taxon>
        <taxon>Actinomycetes</taxon>
        <taxon>Micrococcales</taxon>
        <taxon>Microbacteriaceae</taxon>
        <taxon>Subtercola</taxon>
    </lineage>
</organism>
<keyword evidence="5" id="KW-1185">Reference proteome</keyword>
<dbReference type="EMBL" id="JAFBBU010000001">
    <property type="protein sequence ID" value="MBM7472522.1"/>
    <property type="molecule type" value="Genomic_DNA"/>
</dbReference>
<gene>
    <name evidence="4" type="ORF">JOE66_002156</name>
</gene>
<dbReference type="PRINTS" id="PR00080">
    <property type="entry name" value="SDRFAMILY"/>
</dbReference>
<proteinExistence type="inferred from homology"/>
<dbReference type="PRINTS" id="PR00081">
    <property type="entry name" value="GDHRDH"/>
</dbReference>
<comment type="caution">
    <text evidence="4">The sequence shown here is derived from an EMBL/GenBank/DDBJ whole genome shotgun (WGS) entry which is preliminary data.</text>
</comment>
<sequence length="273" mass="29060">MTSSQTWMITGSNRGLGRAITLAALDAGHSVVATVRGEHSLPEHRNLTVQTLDVRDRSAAHEAVERAAVHHGRIDVLVNNAGYGLIGAIEESSEEDARAIIDTNLLGPLWLSQAVIPIMRGQGGGHIVQISTVGAVGTMPMLGLYNSTKWGLEAFSEAMAAEVQQFGIRVSLIEPGALDTDWAGGSMRFSAPANSYDDLRTDLFGTAEIPWPQGESGSGTRPEDAAIAILASVAATDDNRLRVLVGDDAPAQVRAALDLRHKDYARDPRFSAE</sequence>
<evidence type="ECO:0000313" key="5">
    <source>
        <dbReference type="Proteomes" id="UP000776164"/>
    </source>
</evidence>
<dbReference type="CDD" id="cd05374">
    <property type="entry name" value="17beta-HSD-like_SDR_c"/>
    <property type="match status" value="1"/>
</dbReference>
<keyword evidence="2" id="KW-0560">Oxidoreductase</keyword>
<dbReference type="InterPro" id="IPR002347">
    <property type="entry name" value="SDR_fam"/>
</dbReference>
<reference evidence="4 5" key="1">
    <citation type="submission" date="2021-01" db="EMBL/GenBank/DDBJ databases">
        <title>Sequencing the genomes of 1000 actinobacteria strains.</title>
        <authorList>
            <person name="Klenk H.-P."/>
        </authorList>
    </citation>
    <scope>NUCLEOTIDE SEQUENCE [LARGE SCALE GENOMIC DNA]</scope>
    <source>
        <strain evidence="4 5">DSM 13057</strain>
    </source>
</reference>
<accession>A0ABS2L627</accession>
<dbReference type="PANTHER" id="PTHR43976:SF16">
    <property type="entry name" value="SHORT-CHAIN DEHYDROGENASE_REDUCTASE FAMILY PROTEIN"/>
    <property type="match status" value="1"/>
</dbReference>
<evidence type="ECO:0000256" key="3">
    <source>
        <dbReference type="RuleBase" id="RU000363"/>
    </source>
</evidence>
<dbReference type="Proteomes" id="UP000776164">
    <property type="component" value="Unassembled WGS sequence"/>
</dbReference>
<dbReference type="InterPro" id="IPR036291">
    <property type="entry name" value="NAD(P)-bd_dom_sf"/>
</dbReference>
<name>A0ABS2L627_9MICO</name>
<evidence type="ECO:0000313" key="4">
    <source>
        <dbReference type="EMBL" id="MBM7472522.1"/>
    </source>
</evidence>
<evidence type="ECO:0000256" key="1">
    <source>
        <dbReference type="ARBA" id="ARBA00006484"/>
    </source>
</evidence>
<dbReference type="InterPro" id="IPR051911">
    <property type="entry name" value="SDR_oxidoreductase"/>
</dbReference>
<dbReference type="PANTHER" id="PTHR43976">
    <property type="entry name" value="SHORT CHAIN DEHYDROGENASE"/>
    <property type="match status" value="1"/>
</dbReference>